<sequence>MSEVTPPLNVTQLNARLAQVASELGIPVARARVMLCTLIVSQMLPDAVAVKGGMGVKLRFGERGTRATSDLDVSTRIRGDEFEQAFRARLAEGWGTVPASKGELRRNPDAPERVAFTATVRAVKLHDPGLARPEYVMHPYRVSITFLSAAWGALDVEVSDPEIDPYAHTRKEIDGELVQFGAYFGFGDLQAVELVDLEYQIAQKLHAVTDLAYVRAHDLVDLQLLWSAGPDLPVLRELCVRTFDWRRQQAWPPLPLRPMGGWEFAYSDARAETEVGGATPVLPDIALAREWLGQVIDIIASSPAPNGSLSEGT</sequence>
<name>A0ABU1S8F6_9MICO</name>
<reference evidence="1 2" key="1">
    <citation type="submission" date="2023-07" db="EMBL/GenBank/DDBJ databases">
        <title>Sorghum-associated microbial communities from plants grown in Nebraska, USA.</title>
        <authorList>
            <person name="Schachtman D."/>
        </authorList>
    </citation>
    <scope>NUCLEOTIDE SEQUENCE [LARGE SCALE GENOMIC DNA]</scope>
    <source>
        <strain evidence="1 2">2980</strain>
    </source>
</reference>
<dbReference type="RefSeq" id="WP_310017133.1">
    <property type="nucleotide sequence ID" value="NZ_JAVDUM010000002.1"/>
</dbReference>
<keyword evidence="2" id="KW-1185">Reference proteome</keyword>
<evidence type="ECO:0008006" key="3">
    <source>
        <dbReference type="Google" id="ProtNLM"/>
    </source>
</evidence>
<dbReference type="Proteomes" id="UP001259347">
    <property type="component" value="Unassembled WGS sequence"/>
</dbReference>
<dbReference type="InterPro" id="IPR014942">
    <property type="entry name" value="AbiEii"/>
</dbReference>
<evidence type="ECO:0000313" key="2">
    <source>
        <dbReference type="Proteomes" id="UP001259347"/>
    </source>
</evidence>
<protein>
    <recommendedName>
        <fullName evidence="3">Nucleotidyl transferase AbiEii/AbiGii toxin family protein</fullName>
    </recommendedName>
</protein>
<proteinExistence type="predicted"/>
<dbReference type="Pfam" id="PF08843">
    <property type="entry name" value="AbiEii"/>
    <property type="match status" value="1"/>
</dbReference>
<comment type="caution">
    <text evidence="1">The sequence shown here is derived from an EMBL/GenBank/DDBJ whole genome shotgun (WGS) entry which is preliminary data.</text>
</comment>
<accession>A0ABU1S8F6</accession>
<dbReference type="EMBL" id="JAVDUM010000002">
    <property type="protein sequence ID" value="MDR6865885.1"/>
    <property type="molecule type" value="Genomic_DNA"/>
</dbReference>
<gene>
    <name evidence="1" type="ORF">J2Y69_000470</name>
</gene>
<organism evidence="1 2">
    <name type="scientific">Microbacterium resistens</name>
    <dbReference type="NCBI Taxonomy" id="156977"/>
    <lineage>
        <taxon>Bacteria</taxon>
        <taxon>Bacillati</taxon>
        <taxon>Actinomycetota</taxon>
        <taxon>Actinomycetes</taxon>
        <taxon>Micrococcales</taxon>
        <taxon>Microbacteriaceae</taxon>
        <taxon>Microbacterium</taxon>
    </lineage>
</organism>
<evidence type="ECO:0000313" key="1">
    <source>
        <dbReference type="EMBL" id="MDR6865885.1"/>
    </source>
</evidence>